<proteinExistence type="predicted"/>
<name>A0A2M4D4J5_ANODA</name>
<sequence length="78" mass="8008">MVLRLSELPVVAVSAAAAATESFPVLEPPAAVRCPLAPVAVVTVPLSLPVVILVAAIPIPALDFSCSWDTFRAAPAME</sequence>
<dbReference type="EMBL" id="GGFL01008281">
    <property type="protein sequence ID" value="MBW72459.1"/>
    <property type="molecule type" value="Transcribed_RNA"/>
</dbReference>
<reference evidence="1" key="1">
    <citation type="submission" date="2018-01" db="EMBL/GenBank/DDBJ databases">
        <title>An insight into the sialome of Amazonian anophelines.</title>
        <authorList>
            <person name="Ribeiro J.M."/>
            <person name="Scarpassa V."/>
            <person name="Calvo E."/>
        </authorList>
    </citation>
    <scope>NUCLEOTIDE SEQUENCE</scope>
</reference>
<organism evidence="1">
    <name type="scientific">Anopheles darlingi</name>
    <name type="common">Mosquito</name>
    <dbReference type="NCBI Taxonomy" id="43151"/>
    <lineage>
        <taxon>Eukaryota</taxon>
        <taxon>Metazoa</taxon>
        <taxon>Ecdysozoa</taxon>
        <taxon>Arthropoda</taxon>
        <taxon>Hexapoda</taxon>
        <taxon>Insecta</taxon>
        <taxon>Pterygota</taxon>
        <taxon>Neoptera</taxon>
        <taxon>Endopterygota</taxon>
        <taxon>Diptera</taxon>
        <taxon>Nematocera</taxon>
        <taxon>Culicoidea</taxon>
        <taxon>Culicidae</taxon>
        <taxon>Anophelinae</taxon>
        <taxon>Anopheles</taxon>
    </lineage>
</organism>
<dbReference type="AlphaFoldDB" id="A0A2M4D4J5"/>
<accession>A0A2M4D4J5</accession>
<evidence type="ECO:0000313" key="1">
    <source>
        <dbReference type="EMBL" id="MBW72459.1"/>
    </source>
</evidence>
<protein>
    <submittedName>
        <fullName evidence="1">Putative secreted protein</fullName>
    </submittedName>
</protein>